<keyword evidence="4 8" id="KW-0238">DNA-binding</keyword>
<dbReference type="Pfam" id="PF05920">
    <property type="entry name" value="Homeobox_KN"/>
    <property type="match status" value="1"/>
</dbReference>
<evidence type="ECO:0000256" key="8">
    <source>
        <dbReference type="PROSITE-ProRule" id="PRU00108"/>
    </source>
</evidence>
<evidence type="ECO:0000256" key="2">
    <source>
        <dbReference type="ARBA" id="ARBA00006454"/>
    </source>
</evidence>
<dbReference type="GO" id="GO:0005634">
    <property type="term" value="C:nucleus"/>
    <property type="evidence" value="ECO:0007669"/>
    <property type="project" value="UniProtKB-SubCell"/>
</dbReference>
<protein>
    <recommendedName>
        <fullName evidence="10">Homeobox domain-containing protein</fullName>
    </recommendedName>
</protein>
<feature type="region of interest" description="Disordered" evidence="9">
    <location>
        <begin position="581"/>
        <end position="606"/>
    </location>
</feature>
<dbReference type="PANTHER" id="PTHR11850">
    <property type="entry name" value="HOMEOBOX PROTEIN TRANSCRIPTION FACTORS"/>
    <property type="match status" value="1"/>
</dbReference>
<feature type="region of interest" description="Disordered" evidence="9">
    <location>
        <begin position="288"/>
        <end position="332"/>
    </location>
</feature>
<keyword evidence="5 8" id="KW-0371">Homeobox</keyword>
<comment type="caution">
    <text evidence="11">The sequence shown here is derived from an EMBL/GenBank/DDBJ whole genome shotgun (WGS) entry which is preliminary data.</text>
</comment>
<evidence type="ECO:0000259" key="10">
    <source>
        <dbReference type="PROSITE" id="PS50071"/>
    </source>
</evidence>
<dbReference type="SUPFAM" id="SSF46689">
    <property type="entry name" value="Homeodomain-like"/>
    <property type="match status" value="1"/>
</dbReference>
<dbReference type="Pfam" id="PF07526">
    <property type="entry name" value="POX"/>
    <property type="match status" value="2"/>
</dbReference>
<evidence type="ECO:0000313" key="12">
    <source>
        <dbReference type="Proteomes" id="UP000652761"/>
    </source>
</evidence>
<gene>
    <name evidence="11" type="ORF">Taro_029217</name>
</gene>
<reference evidence="11" key="1">
    <citation type="submission" date="2017-07" db="EMBL/GenBank/DDBJ databases">
        <title>Taro Niue Genome Assembly and Annotation.</title>
        <authorList>
            <person name="Atibalentja N."/>
            <person name="Keating K."/>
            <person name="Fields C.J."/>
        </authorList>
    </citation>
    <scope>NUCLEOTIDE SEQUENCE</scope>
    <source>
        <strain evidence="11">Niue_2</strain>
        <tissue evidence="11">Leaf</tissue>
    </source>
</reference>
<dbReference type="FunFam" id="1.10.10.60:FF:000083">
    <property type="entry name" value="BEL1-like homeodomain protein 4"/>
    <property type="match status" value="1"/>
</dbReference>
<dbReference type="AlphaFoldDB" id="A0A843VSN4"/>
<feature type="compositionally biased region" description="Low complexity" evidence="9">
    <location>
        <begin position="301"/>
        <end position="325"/>
    </location>
</feature>
<evidence type="ECO:0000256" key="9">
    <source>
        <dbReference type="SAM" id="MobiDB-lite"/>
    </source>
</evidence>
<dbReference type="GO" id="GO:0003677">
    <property type="term" value="F:DNA binding"/>
    <property type="evidence" value="ECO:0007669"/>
    <property type="project" value="UniProtKB-UniRule"/>
</dbReference>
<keyword evidence="12" id="KW-1185">Reference proteome</keyword>
<name>A0A843VSN4_COLES</name>
<sequence>MSQGFHQGALGFSHGFGRSAQATEPGQQLHATGQSRDSKLRVQRFGPAGNPLGTTEVVEDEPMYEASAACNMLSDMFDFPATRGPAAADLLANQMAGDSWYGNVDRYGGLEPQVGNINKLEGRNQPLQRLHELSADSAAAMQLFLTNPAELRPRSPPPPSPPAQQPYGTFQAPTFGNSSFGGGVIAGGQGLSLSLSPSLHELDMAKATGLKLTERFSSYGGGQYHHHRPQQQQPWQFQSQPHQAIGRVEQVHQVGYGGSGGVGNLQLQHSRYSRAAKDLLEECCSVRSQQKGAGKGKRHGSSTGPNPSSSGSGEAATGSPSSSTKIPPPISPAERFEHQRRKAKLLTSVAEVLWPLTKGTVVASNYIFSLGPSSSVSFSEVQDRVDRRYSLYREKMQTVVNSFDSAMGFGAATPYTALAQKAMSRHFRCLKDAIAAQLRQTCQLLGEKNGRSPSGITKGETPRLRLLEQTLRQQRAFNQMGMLEPEAWRPHRGLPERSVNILRAWLFEHFLHPYPSDADKHLLARQTGLSRNQVANWFINARVRLWKPMVEEMYQQEAKEVAEAGESTDEGALLQQQYSQLQMPETHATQSDPSQTPPSSSSGQQQRLAAFEGLSMTPPYGASFSGDVAAQLAGMDMLSTGGGLWGPADRHVVPTRDNRGRFMDDYNAAAMAGTSVVTLARASTSGDVSLTLGLQHAGNTSDTGRFMLRDFGDL</sequence>
<evidence type="ECO:0000256" key="4">
    <source>
        <dbReference type="ARBA" id="ARBA00023125"/>
    </source>
</evidence>
<evidence type="ECO:0000313" key="11">
    <source>
        <dbReference type="EMBL" id="MQL96540.1"/>
    </source>
</evidence>
<feature type="compositionally biased region" description="Low complexity" evidence="9">
    <location>
        <begin position="590"/>
        <end position="606"/>
    </location>
</feature>
<evidence type="ECO:0000256" key="6">
    <source>
        <dbReference type="ARBA" id="ARBA00023163"/>
    </source>
</evidence>
<organism evidence="11 12">
    <name type="scientific">Colocasia esculenta</name>
    <name type="common">Wild taro</name>
    <name type="synonym">Arum esculentum</name>
    <dbReference type="NCBI Taxonomy" id="4460"/>
    <lineage>
        <taxon>Eukaryota</taxon>
        <taxon>Viridiplantae</taxon>
        <taxon>Streptophyta</taxon>
        <taxon>Embryophyta</taxon>
        <taxon>Tracheophyta</taxon>
        <taxon>Spermatophyta</taxon>
        <taxon>Magnoliopsida</taxon>
        <taxon>Liliopsida</taxon>
        <taxon>Araceae</taxon>
        <taxon>Aroideae</taxon>
        <taxon>Colocasieae</taxon>
        <taxon>Colocasia</taxon>
    </lineage>
</organism>
<feature type="domain" description="Homeobox" evidence="10">
    <location>
        <begin position="485"/>
        <end position="548"/>
    </location>
</feature>
<dbReference type="InterPro" id="IPR001356">
    <property type="entry name" value="HD"/>
</dbReference>
<dbReference type="PROSITE" id="PS50071">
    <property type="entry name" value="HOMEOBOX_2"/>
    <property type="match status" value="1"/>
</dbReference>
<dbReference type="Gene3D" id="1.10.10.60">
    <property type="entry name" value="Homeodomain-like"/>
    <property type="match status" value="1"/>
</dbReference>
<dbReference type="CDD" id="cd00086">
    <property type="entry name" value="homeodomain"/>
    <property type="match status" value="1"/>
</dbReference>
<dbReference type="GO" id="GO:0006355">
    <property type="term" value="P:regulation of DNA-templated transcription"/>
    <property type="evidence" value="ECO:0007669"/>
    <property type="project" value="InterPro"/>
</dbReference>
<dbReference type="Proteomes" id="UP000652761">
    <property type="component" value="Unassembled WGS sequence"/>
</dbReference>
<feature type="region of interest" description="Disordered" evidence="9">
    <location>
        <begin position="14"/>
        <end position="55"/>
    </location>
</feature>
<dbReference type="OrthoDB" id="10056939at2759"/>
<comment type="similarity">
    <text evidence="2">Belongs to the TALE/BELL homeobox family.</text>
</comment>
<dbReference type="InterPro" id="IPR050224">
    <property type="entry name" value="TALE_homeobox"/>
</dbReference>
<dbReference type="InterPro" id="IPR008422">
    <property type="entry name" value="KN_HD"/>
</dbReference>
<dbReference type="InterPro" id="IPR006563">
    <property type="entry name" value="POX_dom"/>
</dbReference>
<dbReference type="EMBL" id="NMUH01001926">
    <property type="protein sequence ID" value="MQL96540.1"/>
    <property type="molecule type" value="Genomic_DNA"/>
</dbReference>
<dbReference type="InterPro" id="IPR009057">
    <property type="entry name" value="Homeodomain-like_sf"/>
</dbReference>
<comment type="subcellular location">
    <subcellularLocation>
        <location evidence="1 8">Nucleus</location>
    </subcellularLocation>
</comment>
<keyword evidence="3" id="KW-0805">Transcription regulation</keyword>
<accession>A0A843VSN4</accession>
<feature type="DNA-binding region" description="Homeobox" evidence="8">
    <location>
        <begin position="487"/>
        <end position="549"/>
    </location>
</feature>
<dbReference type="SMART" id="SM00574">
    <property type="entry name" value="POX"/>
    <property type="match status" value="1"/>
</dbReference>
<dbReference type="SMART" id="SM00389">
    <property type="entry name" value="HOX"/>
    <property type="match status" value="1"/>
</dbReference>
<evidence type="ECO:0000256" key="3">
    <source>
        <dbReference type="ARBA" id="ARBA00023015"/>
    </source>
</evidence>
<evidence type="ECO:0000256" key="5">
    <source>
        <dbReference type="ARBA" id="ARBA00023155"/>
    </source>
</evidence>
<evidence type="ECO:0000256" key="1">
    <source>
        <dbReference type="ARBA" id="ARBA00004123"/>
    </source>
</evidence>
<keyword evidence="6" id="KW-0804">Transcription</keyword>
<proteinExistence type="inferred from homology"/>
<keyword evidence="7 8" id="KW-0539">Nucleus</keyword>
<evidence type="ECO:0000256" key="7">
    <source>
        <dbReference type="ARBA" id="ARBA00023242"/>
    </source>
</evidence>
<feature type="compositionally biased region" description="Polar residues" evidence="9">
    <location>
        <begin position="20"/>
        <end position="35"/>
    </location>
</feature>